<sequence>MAGIGASCSFLPSRRRNLKIRADVNYVNAEEAKNLIAVERYAVLDVRDNSQYNRAHIKSSYHVPLFIENQDNDLGTIIKRTVHNNFSGLFFGLPFTKQNPEFVQSVKSQFSPESKLLVVCQEGLRSAAAANKLEEAGFQNIACITSGLQTVKPGTFDSVGSTELQDAGKAGLVTVQGKISAVLGTVLICKASREVVPVVPCELVLKIPDFVDLNPCVTVGEIEFLKNCQHASQMAKGEQSL</sequence>
<dbReference type="AlphaFoldDB" id="A0AAP0M1Q1"/>
<dbReference type="InterPro" id="IPR044615">
    <property type="entry name" value="STR9"/>
</dbReference>
<dbReference type="PANTHER" id="PTHR45508:SF1">
    <property type="entry name" value="RHODANESE-LIKE DOMAIN-CONTAINING PROTEIN 9, CHLOROPLASTIC"/>
    <property type="match status" value="1"/>
</dbReference>
<dbReference type="GO" id="GO:0009507">
    <property type="term" value="C:chloroplast"/>
    <property type="evidence" value="ECO:0007669"/>
    <property type="project" value="TreeGrafter"/>
</dbReference>
<dbReference type="SMART" id="SM00450">
    <property type="entry name" value="RHOD"/>
    <property type="match status" value="1"/>
</dbReference>
<accession>A0AAP0M1Q1</accession>
<dbReference type="InterPro" id="IPR001763">
    <property type="entry name" value="Rhodanese-like_dom"/>
</dbReference>
<dbReference type="Pfam" id="PF00581">
    <property type="entry name" value="Rhodanese"/>
    <property type="match status" value="1"/>
</dbReference>
<proteinExistence type="predicted"/>
<dbReference type="FunFam" id="3.40.250.10:FF:000038">
    <property type="entry name" value="Rhodanese-like domain-containing protein 9, chloroplastic"/>
    <property type="match status" value="1"/>
</dbReference>
<evidence type="ECO:0000313" key="2">
    <source>
        <dbReference type="EMBL" id="KAK9193871.1"/>
    </source>
</evidence>
<dbReference type="SUPFAM" id="SSF52821">
    <property type="entry name" value="Rhodanese/Cell cycle control phosphatase"/>
    <property type="match status" value="1"/>
</dbReference>
<dbReference type="PROSITE" id="PS50206">
    <property type="entry name" value="RHODANESE_3"/>
    <property type="match status" value="1"/>
</dbReference>
<comment type="caution">
    <text evidence="2">The sequence shown here is derived from an EMBL/GenBank/DDBJ whole genome shotgun (WGS) entry which is preliminary data.</text>
</comment>
<organism evidence="2 3">
    <name type="scientific">Citrus x changshan-huyou</name>
    <dbReference type="NCBI Taxonomy" id="2935761"/>
    <lineage>
        <taxon>Eukaryota</taxon>
        <taxon>Viridiplantae</taxon>
        <taxon>Streptophyta</taxon>
        <taxon>Embryophyta</taxon>
        <taxon>Tracheophyta</taxon>
        <taxon>Spermatophyta</taxon>
        <taxon>Magnoliopsida</taxon>
        <taxon>eudicotyledons</taxon>
        <taxon>Gunneridae</taxon>
        <taxon>Pentapetalae</taxon>
        <taxon>rosids</taxon>
        <taxon>malvids</taxon>
        <taxon>Sapindales</taxon>
        <taxon>Rutaceae</taxon>
        <taxon>Aurantioideae</taxon>
        <taxon>Citrus</taxon>
    </lineage>
</organism>
<name>A0AAP0M1Q1_9ROSI</name>
<evidence type="ECO:0000259" key="1">
    <source>
        <dbReference type="PROSITE" id="PS50206"/>
    </source>
</evidence>
<dbReference type="PANTHER" id="PTHR45508">
    <property type="entry name" value="RHODANESE-LIKE DOMAIN-CONTAINING PROTEIN 9, CHLOROPLASTIC"/>
    <property type="match status" value="1"/>
</dbReference>
<gene>
    <name evidence="2" type="ORF">WN944_004571</name>
</gene>
<dbReference type="CDD" id="cd00158">
    <property type="entry name" value="RHOD"/>
    <property type="match status" value="1"/>
</dbReference>
<feature type="domain" description="Rhodanese" evidence="1">
    <location>
        <begin position="37"/>
        <end position="160"/>
    </location>
</feature>
<dbReference type="InterPro" id="IPR036873">
    <property type="entry name" value="Rhodanese-like_dom_sf"/>
</dbReference>
<dbReference type="Proteomes" id="UP001428341">
    <property type="component" value="Unassembled WGS sequence"/>
</dbReference>
<protein>
    <recommendedName>
        <fullName evidence="1">Rhodanese domain-containing protein</fullName>
    </recommendedName>
</protein>
<dbReference type="Gene3D" id="3.40.250.10">
    <property type="entry name" value="Rhodanese-like domain"/>
    <property type="match status" value="1"/>
</dbReference>
<reference evidence="2 3" key="1">
    <citation type="submission" date="2024-05" db="EMBL/GenBank/DDBJ databases">
        <title>Haplotype-resolved chromosome-level genome assembly of Huyou (Citrus changshanensis).</title>
        <authorList>
            <person name="Miao C."/>
            <person name="Chen W."/>
            <person name="Wu Y."/>
            <person name="Wang L."/>
            <person name="Zhao S."/>
            <person name="Grierson D."/>
            <person name="Xu C."/>
            <person name="Chen K."/>
        </authorList>
    </citation>
    <scope>NUCLEOTIDE SEQUENCE [LARGE SCALE GENOMIC DNA]</scope>
    <source>
        <strain evidence="2">01-14</strain>
        <tissue evidence="2">Leaf</tissue>
    </source>
</reference>
<dbReference type="EMBL" id="JBCGBO010000006">
    <property type="protein sequence ID" value="KAK9193871.1"/>
    <property type="molecule type" value="Genomic_DNA"/>
</dbReference>
<keyword evidence="3" id="KW-1185">Reference proteome</keyword>
<evidence type="ECO:0000313" key="3">
    <source>
        <dbReference type="Proteomes" id="UP001428341"/>
    </source>
</evidence>